<dbReference type="InterPro" id="IPR043032">
    <property type="entry name" value="PvsD/AcsD-like_thumb_helix"/>
</dbReference>
<evidence type="ECO:0000259" key="3">
    <source>
        <dbReference type="Pfam" id="PF06276"/>
    </source>
</evidence>
<comment type="similarity">
    <text evidence="1">Belongs to the IucA/IucC family.</text>
</comment>
<dbReference type="Gene3D" id="6.10.250.3370">
    <property type="match status" value="1"/>
</dbReference>
<evidence type="ECO:0000313" key="4">
    <source>
        <dbReference type="EMBL" id="GLX79937.1"/>
    </source>
</evidence>
<dbReference type="Gene3D" id="1.10.150.640">
    <property type="entry name" value="AcsD, thumb domain, helical bundle"/>
    <property type="match status" value="1"/>
</dbReference>
<dbReference type="InterPro" id="IPR043033">
    <property type="entry name" value="PvsD/AcsD-like_thumb_beta"/>
</dbReference>
<dbReference type="EMBL" id="BSST01000001">
    <property type="protein sequence ID" value="GLX79937.1"/>
    <property type="molecule type" value="Genomic_DNA"/>
</dbReference>
<protein>
    <submittedName>
        <fullName evidence="4">Aconitase</fullName>
    </submittedName>
</protein>
<dbReference type="Gene3D" id="1.10.510.40">
    <property type="match status" value="1"/>
</dbReference>
<name>A0ABQ6GZD6_9GAMM</name>
<feature type="domain" description="Aerobactin siderophore biosynthesis IucA/IucC N-terminal" evidence="2">
    <location>
        <begin position="157"/>
        <end position="388"/>
    </location>
</feature>
<dbReference type="Pfam" id="PF06276">
    <property type="entry name" value="FhuF"/>
    <property type="match status" value="1"/>
</dbReference>
<evidence type="ECO:0000313" key="5">
    <source>
        <dbReference type="Proteomes" id="UP001157186"/>
    </source>
</evidence>
<dbReference type="Proteomes" id="UP001157186">
    <property type="component" value="Unassembled WGS sequence"/>
</dbReference>
<gene>
    <name evidence="4" type="ORF">tinsulaeT_32770</name>
</gene>
<dbReference type="Gene3D" id="2.30.30.1240">
    <property type="entry name" value="AscD, thumb domain, four stranded beta-sheet"/>
    <property type="match status" value="1"/>
</dbReference>
<keyword evidence="5" id="KW-1185">Reference proteome</keyword>
<feature type="domain" description="Aerobactin siderophore biosynthesis IucA/IucC-like C-terminal" evidence="3">
    <location>
        <begin position="420"/>
        <end position="581"/>
    </location>
</feature>
<accession>A0ABQ6GZD6</accession>
<reference evidence="4 5" key="1">
    <citation type="submission" date="2023-03" db="EMBL/GenBank/DDBJ databases">
        <title>Draft genome sequence of Thalassotalea insulae KCTC 62186T.</title>
        <authorList>
            <person name="Sawabe T."/>
        </authorList>
    </citation>
    <scope>NUCLEOTIDE SEQUENCE [LARGE SCALE GENOMIC DNA]</scope>
    <source>
        <strain evidence="4 5">KCTC 62186</strain>
    </source>
</reference>
<organism evidence="4 5">
    <name type="scientific">Thalassotalea insulae</name>
    <dbReference type="NCBI Taxonomy" id="2056778"/>
    <lineage>
        <taxon>Bacteria</taxon>
        <taxon>Pseudomonadati</taxon>
        <taxon>Pseudomonadota</taxon>
        <taxon>Gammaproteobacteria</taxon>
        <taxon>Alteromonadales</taxon>
        <taxon>Colwelliaceae</taxon>
        <taxon>Thalassotalea</taxon>
    </lineage>
</organism>
<dbReference type="Pfam" id="PF04183">
    <property type="entry name" value="IucA_IucC"/>
    <property type="match status" value="1"/>
</dbReference>
<proteinExistence type="inferred from homology"/>
<dbReference type="InterPro" id="IPR037455">
    <property type="entry name" value="LucA/IucC-like"/>
</dbReference>
<comment type="caution">
    <text evidence="4">The sequence shown here is derived from an EMBL/GenBank/DDBJ whole genome shotgun (WGS) entry which is preliminary data.</text>
</comment>
<dbReference type="InterPro" id="IPR007310">
    <property type="entry name" value="Aerobactin_biosyn_IucA/IucC_N"/>
</dbReference>
<dbReference type="RefSeq" id="WP_284245887.1">
    <property type="nucleotide sequence ID" value="NZ_BSST01000001.1"/>
</dbReference>
<dbReference type="PANTHER" id="PTHR34384:SF5">
    <property type="entry name" value="L-2,3-DIAMINOPROPANOATE--CITRATE LIGASE"/>
    <property type="match status" value="1"/>
</dbReference>
<evidence type="ECO:0000256" key="1">
    <source>
        <dbReference type="ARBA" id="ARBA00007832"/>
    </source>
</evidence>
<sequence>MTITRMNSVGARADHFTLQSFLNCYLREYARPQNHLSFTQQPDLKYWPLSLRQQWAKCAGYVLRIHLPLQQQQALILVDNNNPQINLRYLSACYLGTSPEKASSSDIITLFIRELCLHFQQPLNDELIAQIANSREFLFKLLSSAPVCQRMASVSQDYLSSEQQMALGHAFHPAPKARVGFTDAQLRQYSPEFGTGFQLHYFAVPLELIQQKGLSDICAKEIINTDLPAELTLADNEQAIPCHPWQAQYIKQLPQLATLIETGVIRDLGCLGHTFYATSSVRTLYCPYSNYFYKGSLHIRLTNCLRKNAIYELDTAIALSDILSKETVLTKKFPQLVLLQEPAYITVNPNLANAEENKAVQEAFAIIFRENFSDDQLHLNQPKVAGALFSENPFGPNRARSLIGQYARSTDKSFYHAALLWFGAYAKQLTHSVLFSYFERGLVFEPHLQNVIIGLQNSFPSKIFMRDMEGTKLVTDHHVKRNIDHLSATARNAVFYSAEKGWKRVAYCLFINNLCQCIFYISGGDPVLSKQLWAQLGDIINDYLNKYPSPLAQQKISALLSGEDLPNKGNLLIRVQKHADKQAEYVPLVNPIVAPLTDDVLTNFINDAVA</sequence>
<evidence type="ECO:0000259" key="2">
    <source>
        <dbReference type="Pfam" id="PF04183"/>
    </source>
</evidence>
<dbReference type="PANTHER" id="PTHR34384">
    <property type="entry name" value="L-2,3-DIAMINOPROPANOATE--CITRATE LIGASE"/>
    <property type="match status" value="1"/>
</dbReference>
<dbReference type="InterPro" id="IPR022770">
    <property type="entry name" value="IucA/IucC-like_C"/>
</dbReference>